<comment type="caution">
    <text evidence="9">The sequence shown here is derived from an EMBL/GenBank/DDBJ whole genome shotgun (WGS) entry which is preliminary data.</text>
</comment>
<evidence type="ECO:0000256" key="5">
    <source>
        <dbReference type="PROSITE-ProRule" id="PRU00284"/>
    </source>
</evidence>
<dbReference type="InterPro" id="IPR004090">
    <property type="entry name" value="Chemotax_Me-accpt_rcpt"/>
</dbReference>
<evidence type="ECO:0000259" key="8">
    <source>
        <dbReference type="PROSITE" id="PS50885"/>
    </source>
</evidence>
<keyword evidence="1 6" id="KW-0812">Transmembrane</keyword>
<evidence type="ECO:0000256" key="3">
    <source>
        <dbReference type="ARBA" id="ARBA00023224"/>
    </source>
</evidence>
<feature type="domain" description="HAMP" evidence="8">
    <location>
        <begin position="212"/>
        <end position="264"/>
    </location>
</feature>
<dbReference type="RefSeq" id="WP_162393341.1">
    <property type="nucleotide sequence ID" value="NZ_JAABOZ010000008.1"/>
</dbReference>
<accession>A0A7K3WFC5</accession>
<dbReference type="Pfam" id="PF00672">
    <property type="entry name" value="HAMP"/>
    <property type="match status" value="1"/>
</dbReference>
<feature type="domain" description="Methyl-accepting transducer" evidence="7">
    <location>
        <begin position="269"/>
        <end position="491"/>
    </location>
</feature>
<evidence type="ECO:0000256" key="2">
    <source>
        <dbReference type="ARBA" id="ARBA00022989"/>
    </source>
</evidence>
<dbReference type="PANTHER" id="PTHR32089:SF112">
    <property type="entry name" value="LYSOZYME-LIKE PROTEIN-RELATED"/>
    <property type="match status" value="1"/>
</dbReference>
<dbReference type="InterPro" id="IPR004089">
    <property type="entry name" value="MCPsignal_dom"/>
</dbReference>
<dbReference type="Gene3D" id="1.10.287.950">
    <property type="entry name" value="Methyl-accepting chemotaxis protein"/>
    <property type="match status" value="1"/>
</dbReference>
<dbReference type="AlphaFoldDB" id="A0A7K3WFC5"/>
<dbReference type="PROSITE" id="PS50111">
    <property type="entry name" value="CHEMOTAXIS_TRANSDUC_2"/>
    <property type="match status" value="1"/>
</dbReference>
<keyword evidence="2 6" id="KW-1133">Transmembrane helix</keyword>
<reference evidence="9 10" key="1">
    <citation type="submission" date="2020-02" db="EMBL/GenBank/DDBJ databases">
        <title>The whole genome sequence of CPCC 205119.</title>
        <authorList>
            <person name="Jiang Z."/>
        </authorList>
    </citation>
    <scope>NUCLEOTIDE SEQUENCE [LARGE SCALE GENOMIC DNA]</scope>
    <source>
        <strain evidence="9 10">CPCC 205119</strain>
    </source>
</reference>
<evidence type="ECO:0000256" key="1">
    <source>
        <dbReference type="ARBA" id="ARBA00022692"/>
    </source>
</evidence>
<keyword evidence="3 5" id="KW-0807">Transducer</keyword>
<dbReference type="GO" id="GO:0004888">
    <property type="term" value="F:transmembrane signaling receptor activity"/>
    <property type="evidence" value="ECO:0007669"/>
    <property type="project" value="InterPro"/>
</dbReference>
<organism evidence="9 10">
    <name type="scientific">Goekera deserti</name>
    <dbReference type="NCBI Taxonomy" id="2497753"/>
    <lineage>
        <taxon>Bacteria</taxon>
        <taxon>Bacillati</taxon>
        <taxon>Actinomycetota</taxon>
        <taxon>Actinomycetes</taxon>
        <taxon>Geodermatophilales</taxon>
        <taxon>Geodermatophilaceae</taxon>
        <taxon>Goekera</taxon>
    </lineage>
</organism>
<evidence type="ECO:0000259" key="7">
    <source>
        <dbReference type="PROSITE" id="PS50111"/>
    </source>
</evidence>
<dbReference type="SMART" id="SM00283">
    <property type="entry name" value="MA"/>
    <property type="match status" value="1"/>
</dbReference>
<keyword evidence="10" id="KW-1185">Reference proteome</keyword>
<evidence type="ECO:0000256" key="4">
    <source>
        <dbReference type="ARBA" id="ARBA00029447"/>
    </source>
</evidence>
<dbReference type="PROSITE" id="PS50885">
    <property type="entry name" value="HAMP"/>
    <property type="match status" value="1"/>
</dbReference>
<dbReference type="GO" id="GO:0007165">
    <property type="term" value="P:signal transduction"/>
    <property type="evidence" value="ECO:0007669"/>
    <property type="project" value="UniProtKB-KW"/>
</dbReference>
<evidence type="ECO:0000256" key="6">
    <source>
        <dbReference type="SAM" id="Phobius"/>
    </source>
</evidence>
<keyword evidence="6" id="KW-0472">Membrane</keyword>
<dbReference type="Pfam" id="PF00015">
    <property type="entry name" value="MCPsignal"/>
    <property type="match status" value="1"/>
</dbReference>
<proteinExistence type="inferred from homology"/>
<dbReference type="EMBL" id="JAAGWK010000021">
    <property type="protein sequence ID" value="NEL55144.1"/>
    <property type="molecule type" value="Genomic_DNA"/>
</dbReference>
<dbReference type="GO" id="GO:0006935">
    <property type="term" value="P:chemotaxis"/>
    <property type="evidence" value="ECO:0007669"/>
    <property type="project" value="InterPro"/>
</dbReference>
<evidence type="ECO:0000313" key="10">
    <source>
        <dbReference type="Proteomes" id="UP000470470"/>
    </source>
</evidence>
<gene>
    <name evidence="9" type="ORF">G1H19_14190</name>
</gene>
<name>A0A7K3WFC5_9ACTN</name>
<dbReference type="PANTHER" id="PTHR32089">
    <property type="entry name" value="METHYL-ACCEPTING CHEMOTAXIS PROTEIN MCPB"/>
    <property type="match status" value="1"/>
</dbReference>
<protein>
    <submittedName>
        <fullName evidence="9">Methyl-accepting chemotaxis protein</fullName>
    </submittedName>
</protein>
<dbReference type="Proteomes" id="UP000470470">
    <property type="component" value="Unassembled WGS sequence"/>
</dbReference>
<dbReference type="GO" id="GO:0016020">
    <property type="term" value="C:membrane"/>
    <property type="evidence" value="ECO:0007669"/>
    <property type="project" value="InterPro"/>
</dbReference>
<dbReference type="SUPFAM" id="SSF58104">
    <property type="entry name" value="Methyl-accepting chemotaxis protein (MCP) signaling domain"/>
    <property type="match status" value="1"/>
</dbReference>
<sequence>MAQTWWTDRPMRVKLAAIVATGALGMGALSLVAVDALTEAGERSTVLLASSEAIALALEADMMHDAVRADVLQALLAGAGPQYDAAVTELADHSATLRETLAGVSAVGLGADVAAAVDEVSPAVEGYLTTAQDITRQAGVDVLAARTAYPSFLGAFEALEEALPVVGEAVSTHAADVVAANATERTGAVRTLVVLAVAAVLVLLALGETVTRSVVGPLRRVAAVVGRLAEGDLRGTTGVRSRDEVGDIAAAVDRSLVGLRSLVSTIGASATTLAAATSQLGTGSAGVSRLAAEASTGTAVVADAAGQVSRNIQTVAAGSAEMGIAVREIARNAAEVTLVAGEAVRAADRTTTTVARLGDSSQEIAGVVKTITAIAEQTNLLALNATIEAARAGEAGKGFAVVANEVKELAQETAAATTVITARVDAIRADTDGAVAAIAEIASIIARINHAQGSIAAAVEEQTATVAEMDRNVAEAAGGAEQIAANIAGVARGSESTAAGMHDAEQGIDAVTRMAAELNAAVASFRC</sequence>
<dbReference type="SMART" id="SM00304">
    <property type="entry name" value="HAMP"/>
    <property type="match status" value="2"/>
</dbReference>
<dbReference type="CDD" id="cd06225">
    <property type="entry name" value="HAMP"/>
    <property type="match status" value="1"/>
</dbReference>
<evidence type="ECO:0000313" key="9">
    <source>
        <dbReference type="EMBL" id="NEL55144.1"/>
    </source>
</evidence>
<dbReference type="InterPro" id="IPR003660">
    <property type="entry name" value="HAMP_dom"/>
</dbReference>
<feature type="transmembrane region" description="Helical" evidence="6">
    <location>
        <begin position="192"/>
        <end position="210"/>
    </location>
</feature>
<dbReference type="PRINTS" id="PR00260">
    <property type="entry name" value="CHEMTRNSDUCR"/>
</dbReference>
<comment type="similarity">
    <text evidence="4">Belongs to the methyl-accepting chemotaxis (MCP) protein family.</text>
</comment>